<dbReference type="EMBL" id="JAPQKO010000001">
    <property type="protein sequence ID" value="KAJ5182926.1"/>
    <property type="molecule type" value="Genomic_DNA"/>
</dbReference>
<reference evidence="4" key="2">
    <citation type="journal article" date="2023" name="IMA Fungus">
        <title>Comparative genomic study of the Penicillium genus elucidates a diverse pangenome and 15 lateral gene transfer events.</title>
        <authorList>
            <person name="Petersen C."/>
            <person name="Sorensen T."/>
            <person name="Nielsen M.R."/>
            <person name="Sondergaard T.E."/>
            <person name="Sorensen J.L."/>
            <person name="Fitzpatrick D.A."/>
            <person name="Frisvad J.C."/>
            <person name="Nielsen K.L."/>
        </authorList>
    </citation>
    <scope>NUCLEOTIDE SEQUENCE</scope>
    <source>
        <strain evidence="4">IBT 21917</strain>
    </source>
</reference>
<reference evidence="4" key="1">
    <citation type="submission" date="2022-11" db="EMBL/GenBank/DDBJ databases">
        <authorList>
            <person name="Petersen C."/>
        </authorList>
    </citation>
    <scope>NUCLEOTIDE SEQUENCE</scope>
    <source>
        <strain evidence="4">IBT 21917</strain>
    </source>
</reference>
<evidence type="ECO:0000256" key="1">
    <source>
        <dbReference type="SAM" id="SignalP"/>
    </source>
</evidence>
<dbReference type="InterPro" id="IPR058664">
    <property type="entry name" value="ARB_00930-like_C"/>
</dbReference>
<dbReference type="Proteomes" id="UP001146351">
    <property type="component" value="Unassembled WGS sequence"/>
</dbReference>
<keyword evidence="1" id="KW-0732">Signal</keyword>
<evidence type="ECO:0000259" key="3">
    <source>
        <dbReference type="Pfam" id="PF26335"/>
    </source>
</evidence>
<accession>A0A9W9IW35</accession>
<protein>
    <submittedName>
        <fullName evidence="4">Alkaline D-peptidase</fullName>
    </submittedName>
</protein>
<dbReference type="SUPFAM" id="SSF56601">
    <property type="entry name" value="beta-lactamase/transpeptidase-like"/>
    <property type="match status" value="1"/>
</dbReference>
<proteinExistence type="predicted"/>
<gene>
    <name evidence="4" type="ORF">N7492_000542</name>
</gene>
<dbReference type="Pfam" id="PF26335">
    <property type="entry name" value="ARB_00930_C"/>
    <property type="match status" value="1"/>
</dbReference>
<name>A0A9W9IW35_9EURO</name>
<evidence type="ECO:0000259" key="2">
    <source>
        <dbReference type="Pfam" id="PF00144"/>
    </source>
</evidence>
<dbReference type="Pfam" id="PF00144">
    <property type="entry name" value="Beta-lactamase"/>
    <property type="match status" value="1"/>
</dbReference>
<dbReference type="PANTHER" id="PTHR22935:SF97">
    <property type="entry name" value="BETA-LACTAMASE-RELATED DOMAIN-CONTAINING PROTEIN"/>
    <property type="match status" value="1"/>
</dbReference>
<dbReference type="OrthoDB" id="10250282at2759"/>
<evidence type="ECO:0000313" key="5">
    <source>
        <dbReference type="Proteomes" id="UP001146351"/>
    </source>
</evidence>
<feature type="signal peptide" evidence="1">
    <location>
        <begin position="1"/>
        <end position="21"/>
    </location>
</feature>
<dbReference type="Gene3D" id="3.40.710.10">
    <property type="entry name" value="DD-peptidase/beta-lactamase superfamily"/>
    <property type="match status" value="1"/>
</dbReference>
<feature type="chain" id="PRO_5040809069" evidence="1">
    <location>
        <begin position="22"/>
        <end position="611"/>
    </location>
</feature>
<organism evidence="4 5">
    <name type="scientific">Penicillium capsulatum</name>
    <dbReference type="NCBI Taxonomy" id="69766"/>
    <lineage>
        <taxon>Eukaryota</taxon>
        <taxon>Fungi</taxon>
        <taxon>Dikarya</taxon>
        <taxon>Ascomycota</taxon>
        <taxon>Pezizomycotina</taxon>
        <taxon>Eurotiomycetes</taxon>
        <taxon>Eurotiomycetidae</taxon>
        <taxon>Eurotiales</taxon>
        <taxon>Aspergillaceae</taxon>
        <taxon>Penicillium</taxon>
    </lineage>
</organism>
<dbReference type="AlphaFoldDB" id="A0A9W9IW35"/>
<dbReference type="InterPro" id="IPR012338">
    <property type="entry name" value="Beta-lactam/transpept-like"/>
</dbReference>
<evidence type="ECO:0000313" key="4">
    <source>
        <dbReference type="EMBL" id="KAJ5182926.1"/>
    </source>
</evidence>
<feature type="domain" description="Beta-lactamase-like ARB-00930-like C-terminal" evidence="3">
    <location>
        <begin position="451"/>
        <end position="610"/>
    </location>
</feature>
<sequence length="611" mass="66288">MRVLQAVLTSLPLFYIPGVLGDLPGPRYPAPRDISTKSSAVATGWHNVTKTLDETLHGGGLGKVPSALLKNTTFSMGMFSLHDQEGNSMHYHHTAKSTLNGTYGSKKVDSDTIYRVASVSKLITTYAGMIKLEENDWNTPLSDIFPDFKKAVRKMAKKHDSVRNIQWDKITVGDIAAHIGGVPRLGLPVSTDFLLTSLADPSILKKWGLPSSKLSELEAQYPCLRNALAGSRNCSVLEYTQGIVADPPRYLPATSPLYSDSGFILLGGALSNLTGKSMDDLYRKAVFEPLGLKNTSSHPPTDPKVIARSVIPASLETDFLDAPFTTPSGGIYSTINDLSKLGISILNSTLMPADKTARWMKPVSFTGDLHYALGRPWEIYRYVNEDTGAVTNIYTKLGDSGNYCGLLVLVPDYDIGFTMLGASSLGVHTQAVQLVADHLTNTILPALETQARHEALANLAGTYTPKDKNLNTTLTLSVPSSSKAPSGLVVNQWISNGTDIRSRLASTLLSIVPQVPAPAVNPNLVRLVPTIQDVAGSGQIAFQMTTVNPTRPVTGKLFSKMYDVGDWASTLDQLTYEDIPVDQFVFHVDKKTGKAHSVTVRAYDVRLDRKK</sequence>
<comment type="caution">
    <text evidence="4">The sequence shown here is derived from an EMBL/GenBank/DDBJ whole genome shotgun (WGS) entry which is preliminary data.</text>
</comment>
<dbReference type="InterPro" id="IPR001466">
    <property type="entry name" value="Beta-lactam-related"/>
</dbReference>
<dbReference type="InterPro" id="IPR051478">
    <property type="entry name" value="Beta-lactamase-like_AB/R"/>
</dbReference>
<dbReference type="PANTHER" id="PTHR22935">
    <property type="entry name" value="PENICILLIN-BINDING PROTEIN"/>
    <property type="match status" value="1"/>
</dbReference>
<feature type="domain" description="Beta-lactamase-related" evidence="2">
    <location>
        <begin position="101"/>
        <end position="421"/>
    </location>
</feature>
<keyword evidence="5" id="KW-1185">Reference proteome</keyword>